<feature type="region of interest" description="Disordered" evidence="1">
    <location>
        <begin position="1"/>
        <end position="52"/>
    </location>
</feature>
<sequence length="52" mass="5472">MAVGQQGVVGDGRRAHEGPPFALNLGTRPRAPRPLPSERGSGHSPQAWNLST</sequence>
<reference evidence="2 3" key="1">
    <citation type="submission" date="2015-05" db="EMBL/GenBank/DDBJ databases">
        <title>Genome assembly of Archangium gephyra DSM 2261.</title>
        <authorList>
            <person name="Sharma G."/>
            <person name="Subramanian S."/>
        </authorList>
    </citation>
    <scope>NUCLEOTIDE SEQUENCE [LARGE SCALE GENOMIC DNA]</scope>
    <source>
        <strain evidence="2 3">DSM 2261</strain>
    </source>
</reference>
<dbReference type="EMBL" id="CP011509">
    <property type="protein sequence ID" value="AKI99056.1"/>
    <property type="molecule type" value="Genomic_DNA"/>
</dbReference>
<protein>
    <submittedName>
        <fullName evidence="2">Uncharacterized protein</fullName>
    </submittedName>
</protein>
<dbReference type="Proteomes" id="UP000035579">
    <property type="component" value="Chromosome"/>
</dbReference>
<proteinExistence type="predicted"/>
<dbReference type="KEGG" id="age:AA314_00683"/>
<dbReference type="AlphaFoldDB" id="A0AAC8TAP2"/>
<evidence type="ECO:0000313" key="2">
    <source>
        <dbReference type="EMBL" id="AKI99056.1"/>
    </source>
</evidence>
<name>A0AAC8TAP2_9BACT</name>
<gene>
    <name evidence="2" type="ORF">AA314_00683</name>
</gene>
<organism evidence="2 3">
    <name type="scientific">Archangium gephyra</name>
    <dbReference type="NCBI Taxonomy" id="48"/>
    <lineage>
        <taxon>Bacteria</taxon>
        <taxon>Pseudomonadati</taxon>
        <taxon>Myxococcota</taxon>
        <taxon>Myxococcia</taxon>
        <taxon>Myxococcales</taxon>
        <taxon>Cystobacterineae</taxon>
        <taxon>Archangiaceae</taxon>
        <taxon>Archangium</taxon>
    </lineage>
</organism>
<evidence type="ECO:0000313" key="3">
    <source>
        <dbReference type="Proteomes" id="UP000035579"/>
    </source>
</evidence>
<accession>A0AAC8TAP2</accession>
<feature type="compositionally biased region" description="Polar residues" evidence="1">
    <location>
        <begin position="43"/>
        <end position="52"/>
    </location>
</feature>
<evidence type="ECO:0000256" key="1">
    <source>
        <dbReference type="SAM" id="MobiDB-lite"/>
    </source>
</evidence>